<evidence type="ECO:0000256" key="7">
    <source>
        <dbReference type="ARBA" id="ARBA00024867"/>
    </source>
</evidence>
<keyword evidence="5 9" id="KW-0238">DNA-binding</keyword>
<dbReference type="FunFam" id="1.10.10.10:FF:000018">
    <property type="entry name" value="DNA-binding response regulator ResD"/>
    <property type="match status" value="1"/>
</dbReference>
<dbReference type="Pfam" id="PF00072">
    <property type="entry name" value="Response_reg"/>
    <property type="match status" value="1"/>
</dbReference>
<keyword evidence="2 8" id="KW-0597">Phosphoprotein</keyword>
<dbReference type="Gene3D" id="6.10.250.690">
    <property type="match status" value="1"/>
</dbReference>
<dbReference type="Proteomes" id="UP000001349">
    <property type="component" value="Chromosome"/>
</dbReference>
<evidence type="ECO:0000256" key="6">
    <source>
        <dbReference type="ARBA" id="ARBA00023163"/>
    </source>
</evidence>
<dbReference type="InterPro" id="IPR001789">
    <property type="entry name" value="Sig_transdc_resp-reg_receiver"/>
</dbReference>
<feature type="DNA-binding region" description="OmpR/PhoB-type" evidence="9">
    <location>
        <begin position="135"/>
        <end position="234"/>
    </location>
</feature>
<dbReference type="SUPFAM" id="SSF46894">
    <property type="entry name" value="C-terminal effector domain of the bipartite response regulators"/>
    <property type="match status" value="1"/>
</dbReference>
<dbReference type="Pfam" id="PF00486">
    <property type="entry name" value="Trans_reg_C"/>
    <property type="match status" value="1"/>
</dbReference>
<sequence length="234" mass="26808" precursor="true">MEKYNILVIDDDKEIVELIRIYLQNEGYNVLVGFNGDEGVEILAKQKIHLLILDIMLPGEDGLQICRKIRESYIIPIIMVSAKSCDMDKIMGLGTGADDYLAKPFNPMELMARVKSQLRRSFYMNTQVLDKQHDENIINICGLSINKNNHTVSLLGNIVDLTPTEYEILLLLAGSPGKVFSVEKIFESVWKQKFYESNNTVMVHIWRMREKLESNPKEPKIIKTIWGVGYKIEG</sequence>
<dbReference type="STRING" id="394503.Ccel_2658"/>
<dbReference type="GO" id="GO:0032993">
    <property type="term" value="C:protein-DNA complex"/>
    <property type="evidence" value="ECO:0007669"/>
    <property type="project" value="TreeGrafter"/>
</dbReference>
<comment type="function">
    <text evidence="7">May play the central regulatory role in sporulation. It may be an element of the effector pathway responsible for the activation of sporulation genes in response to nutritional stress. Spo0A may act in concert with spo0H (a sigma factor) to control the expression of some genes that are critical to the sporulation process.</text>
</comment>
<feature type="domain" description="Response regulatory" evidence="10">
    <location>
        <begin position="5"/>
        <end position="118"/>
    </location>
</feature>
<name>B8I6Y9_RUMCH</name>
<feature type="modified residue" description="4-aspartylphosphate" evidence="8">
    <location>
        <position position="54"/>
    </location>
</feature>
<dbReference type="PANTHER" id="PTHR48111">
    <property type="entry name" value="REGULATOR OF RPOS"/>
    <property type="match status" value="1"/>
</dbReference>
<reference evidence="12 13" key="1">
    <citation type="submission" date="2009-01" db="EMBL/GenBank/DDBJ databases">
        <title>Complete sequence of Clostridium cellulolyticum H10.</title>
        <authorList>
            <consortium name="US DOE Joint Genome Institute"/>
            <person name="Lucas S."/>
            <person name="Copeland A."/>
            <person name="Lapidus A."/>
            <person name="Glavina del Rio T."/>
            <person name="Dalin E."/>
            <person name="Tice H."/>
            <person name="Bruce D."/>
            <person name="Goodwin L."/>
            <person name="Pitluck S."/>
            <person name="Chertkov O."/>
            <person name="Saunders E."/>
            <person name="Brettin T."/>
            <person name="Detter J.C."/>
            <person name="Han C."/>
            <person name="Larimer F."/>
            <person name="Land M."/>
            <person name="Hauser L."/>
            <person name="Kyrpides N."/>
            <person name="Ivanova N."/>
            <person name="Zhou J."/>
            <person name="Richardson P."/>
        </authorList>
    </citation>
    <scope>NUCLEOTIDE SEQUENCE [LARGE SCALE GENOMIC DNA]</scope>
    <source>
        <strain evidence="13">ATCC 35319 / DSM 5812 / JCM 6584 / H10</strain>
    </source>
</reference>
<dbReference type="PROSITE" id="PS51755">
    <property type="entry name" value="OMPR_PHOB"/>
    <property type="match status" value="1"/>
</dbReference>
<evidence type="ECO:0000313" key="12">
    <source>
        <dbReference type="EMBL" id="ACL76981.1"/>
    </source>
</evidence>
<dbReference type="InterPro" id="IPR016032">
    <property type="entry name" value="Sig_transdc_resp-reg_C-effctor"/>
</dbReference>
<dbReference type="RefSeq" id="WP_015926065.1">
    <property type="nucleotide sequence ID" value="NC_011898.1"/>
</dbReference>
<dbReference type="CDD" id="cd00383">
    <property type="entry name" value="trans_reg_C"/>
    <property type="match status" value="1"/>
</dbReference>
<dbReference type="GO" id="GO:0005829">
    <property type="term" value="C:cytosol"/>
    <property type="evidence" value="ECO:0007669"/>
    <property type="project" value="TreeGrafter"/>
</dbReference>
<dbReference type="AlphaFoldDB" id="B8I6Y9"/>
<evidence type="ECO:0000313" key="13">
    <source>
        <dbReference type="Proteomes" id="UP000001349"/>
    </source>
</evidence>
<dbReference type="Gene3D" id="3.40.50.2300">
    <property type="match status" value="1"/>
</dbReference>
<dbReference type="InterPro" id="IPR036388">
    <property type="entry name" value="WH-like_DNA-bd_sf"/>
</dbReference>
<evidence type="ECO:0000256" key="9">
    <source>
        <dbReference type="PROSITE-ProRule" id="PRU01091"/>
    </source>
</evidence>
<dbReference type="GO" id="GO:0006355">
    <property type="term" value="P:regulation of DNA-templated transcription"/>
    <property type="evidence" value="ECO:0007669"/>
    <property type="project" value="InterPro"/>
</dbReference>
<dbReference type="HOGENOM" id="CLU_000445_30_4_9"/>
<evidence type="ECO:0000256" key="8">
    <source>
        <dbReference type="PROSITE-ProRule" id="PRU00169"/>
    </source>
</evidence>
<dbReference type="GO" id="GO:0000156">
    <property type="term" value="F:phosphorelay response regulator activity"/>
    <property type="evidence" value="ECO:0007669"/>
    <property type="project" value="TreeGrafter"/>
</dbReference>
<dbReference type="KEGG" id="cce:Ccel_2658"/>
<dbReference type="SMART" id="SM00862">
    <property type="entry name" value="Trans_reg_C"/>
    <property type="match status" value="1"/>
</dbReference>
<dbReference type="InterPro" id="IPR039420">
    <property type="entry name" value="WalR-like"/>
</dbReference>
<dbReference type="PANTHER" id="PTHR48111:SF10">
    <property type="entry name" value="STAGE 0 SPORULATION PROTEIN A HOMOLOG"/>
    <property type="match status" value="1"/>
</dbReference>
<keyword evidence="4" id="KW-0805">Transcription regulation</keyword>
<dbReference type="GO" id="GO:0000976">
    <property type="term" value="F:transcription cis-regulatory region binding"/>
    <property type="evidence" value="ECO:0007669"/>
    <property type="project" value="TreeGrafter"/>
</dbReference>
<keyword evidence="13" id="KW-1185">Reference proteome</keyword>
<evidence type="ECO:0000256" key="3">
    <source>
        <dbReference type="ARBA" id="ARBA00023012"/>
    </source>
</evidence>
<dbReference type="Gene3D" id="1.10.10.10">
    <property type="entry name" value="Winged helix-like DNA-binding domain superfamily/Winged helix DNA-binding domain"/>
    <property type="match status" value="1"/>
</dbReference>
<organism evidence="12 13">
    <name type="scientific">Ruminiclostridium cellulolyticum (strain ATCC 35319 / DSM 5812 / JCM 6584 / H10)</name>
    <name type="common">Clostridium cellulolyticum</name>
    <dbReference type="NCBI Taxonomy" id="394503"/>
    <lineage>
        <taxon>Bacteria</taxon>
        <taxon>Bacillati</taxon>
        <taxon>Bacillota</taxon>
        <taxon>Clostridia</taxon>
        <taxon>Eubacteriales</taxon>
        <taxon>Oscillospiraceae</taxon>
        <taxon>Ruminiclostridium</taxon>
    </lineage>
</organism>
<evidence type="ECO:0000259" key="11">
    <source>
        <dbReference type="PROSITE" id="PS51755"/>
    </source>
</evidence>
<dbReference type="EMBL" id="CP001348">
    <property type="protein sequence ID" value="ACL76981.1"/>
    <property type="molecule type" value="Genomic_DNA"/>
</dbReference>
<protein>
    <recommendedName>
        <fullName evidence="1">Stage 0 sporulation protein A homolog</fullName>
    </recommendedName>
</protein>
<dbReference type="InterPro" id="IPR001867">
    <property type="entry name" value="OmpR/PhoB-type_DNA-bd"/>
</dbReference>
<dbReference type="CDD" id="cd17574">
    <property type="entry name" value="REC_OmpR"/>
    <property type="match status" value="1"/>
</dbReference>
<keyword evidence="6" id="KW-0804">Transcription</keyword>
<accession>B8I6Y9</accession>
<feature type="domain" description="OmpR/PhoB-type" evidence="11">
    <location>
        <begin position="135"/>
        <end position="234"/>
    </location>
</feature>
<dbReference type="SMART" id="SM00448">
    <property type="entry name" value="REC"/>
    <property type="match status" value="1"/>
</dbReference>
<evidence type="ECO:0000259" key="10">
    <source>
        <dbReference type="PROSITE" id="PS50110"/>
    </source>
</evidence>
<gene>
    <name evidence="12" type="ordered locus">Ccel_2658</name>
</gene>
<evidence type="ECO:0000256" key="4">
    <source>
        <dbReference type="ARBA" id="ARBA00023015"/>
    </source>
</evidence>
<keyword evidence="3" id="KW-0902">Two-component regulatory system</keyword>
<dbReference type="InterPro" id="IPR011006">
    <property type="entry name" value="CheY-like_superfamily"/>
</dbReference>
<dbReference type="SUPFAM" id="SSF52172">
    <property type="entry name" value="CheY-like"/>
    <property type="match status" value="1"/>
</dbReference>
<dbReference type="PROSITE" id="PS50110">
    <property type="entry name" value="RESPONSE_REGULATORY"/>
    <property type="match status" value="1"/>
</dbReference>
<proteinExistence type="predicted"/>
<dbReference type="FunFam" id="3.40.50.2300:FF:000001">
    <property type="entry name" value="DNA-binding response regulator PhoB"/>
    <property type="match status" value="1"/>
</dbReference>
<evidence type="ECO:0000256" key="1">
    <source>
        <dbReference type="ARBA" id="ARBA00018672"/>
    </source>
</evidence>
<dbReference type="eggNOG" id="COG0745">
    <property type="taxonomic scope" value="Bacteria"/>
</dbReference>
<dbReference type="OrthoDB" id="9790442at2"/>
<evidence type="ECO:0000256" key="2">
    <source>
        <dbReference type="ARBA" id="ARBA00022553"/>
    </source>
</evidence>
<evidence type="ECO:0000256" key="5">
    <source>
        <dbReference type="ARBA" id="ARBA00023125"/>
    </source>
</evidence>